<feature type="region of interest" description="Disordered" evidence="1">
    <location>
        <begin position="44"/>
        <end position="70"/>
    </location>
</feature>
<dbReference type="Proteomes" id="UP000326857">
    <property type="component" value="Unassembled WGS sequence"/>
</dbReference>
<organism evidence="2 3">
    <name type="scientific">Sphingomonas aurantiaca</name>
    <dbReference type="NCBI Taxonomy" id="185949"/>
    <lineage>
        <taxon>Bacteria</taxon>
        <taxon>Pseudomonadati</taxon>
        <taxon>Pseudomonadota</taxon>
        <taxon>Alphaproteobacteria</taxon>
        <taxon>Sphingomonadales</taxon>
        <taxon>Sphingomonadaceae</taxon>
        <taxon>Sphingomonas</taxon>
    </lineage>
</organism>
<name>A0A5E8AEK1_9SPHN</name>
<evidence type="ECO:0000313" key="2">
    <source>
        <dbReference type="EMBL" id="VVT29415.1"/>
    </source>
</evidence>
<reference evidence="2 3" key="1">
    <citation type="submission" date="2019-09" db="EMBL/GenBank/DDBJ databases">
        <authorList>
            <person name="Dittami M. S."/>
        </authorList>
    </citation>
    <scope>NUCLEOTIDE SEQUENCE [LARGE SCALE GENOMIC DNA]</scope>
    <source>
        <strain evidence="2">SPHINGO391</strain>
    </source>
</reference>
<feature type="compositionally biased region" description="Basic residues" evidence="1">
    <location>
        <begin position="55"/>
        <end position="65"/>
    </location>
</feature>
<dbReference type="EMBL" id="CABVLI010000047">
    <property type="protein sequence ID" value="VVT29415.1"/>
    <property type="molecule type" value="Genomic_DNA"/>
</dbReference>
<sequence>MNERADRQWREAGHKGASPDRAIIDLMLAHVPKDKVEGAYNRAAYMPGGEGSHASGRRSSRRASSRPRPIWASLSAGLIPRLRGGVVRSEAFYHDDGGHEFGGPR</sequence>
<dbReference type="AlphaFoldDB" id="A0A5E8AEK1"/>
<accession>A0A5E8AEK1</accession>
<protein>
    <submittedName>
        <fullName evidence="2">Uncharacterized protein</fullName>
    </submittedName>
</protein>
<evidence type="ECO:0000313" key="3">
    <source>
        <dbReference type="Proteomes" id="UP000326857"/>
    </source>
</evidence>
<gene>
    <name evidence="2" type="ORF">SPHINGO391_510111</name>
</gene>
<evidence type="ECO:0000256" key="1">
    <source>
        <dbReference type="SAM" id="MobiDB-lite"/>
    </source>
</evidence>
<proteinExistence type="predicted"/>